<accession>G0VKY8</accession>
<evidence type="ECO:0000313" key="10">
    <source>
        <dbReference type="Proteomes" id="UP000001640"/>
    </source>
</evidence>
<dbReference type="Gene3D" id="6.10.330.20">
    <property type="match status" value="1"/>
</dbReference>
<evidence type="ECO:0000256" key="3">
    <source>
        <dbReference type="ARBA" id="ARBA00022980"/>
    </source>
</evidence>
<sequence length="331" mass="38715">MLKLSRNFHTRSPLLVRTRFTKPKPKPEPSKNPRKPTQTSHHLNTLKVTAPIPPTTANSQFITPETHPLWQFFHDKKFLRSQDELDTKSRPWSIPELRRKSFNDLHSLWLTALRERNVLARESHLLHTESQDPTDPFSQVAEKCRVTMWRIRHVLSERHWSYVRTKDIVDPVQLQEEVAHELLQCQEEDAFYEMLERCQWALFGISEVVQDNLIDAKFVKGVKFVANLKLQWLLKQRDIMLQDEENVKKVEKILQGGPIEDIAEAFVVFTASNDVNSCVEACDAIEELRMDSNNKIHRYDEIETMSKYIKQLKKAESLAEPILQEEGVKSI</sequence>
<dbReference type="STRING" id="1064592.G0VKY8"/>
<dbReference type="eggNOG" id="KOG3331">
    <property type="taxonomic scope" value="Eukaryota"/>
</dbReference>
<evidence type="ECO:0000256" key="5">
    <source>
        <dbReference type="ARBA" id="ARBA00023274"/>
    </source>
</evidence>
<feature type="region of interest" description="Disordered" evidence="8">
    <location>
        <begin position="1"/>
        <end position="44"/>
    </location>
</feature>
<keyword evidence="3" id="KW-0689">Ribosomal protein</keyword>
<dbReference type="InterPro" id="IPR038340">
    <property type="entry name" value="MRP-L47_sf"/>
</dbReference>
<dbReference type="InterPro" id="IPR010729">
    <property type="entry name" value="Ribosomal_uL29_mit"/>
</dbReference>
<keyword evidence="4" id="KW-0496">Mitochondrion</keyword>
<evidence type="ECO:0000256" key="4">
    <source>
        <dbReference type="ARBA" id="ARBA00023128"/>
    </source>
</evidence>
<dbReference type="HOGENOM" id="CLU_872105_0_0_1"/>
<evidence type="ECO:0000256" key="8">
    <source>
        <dbReference type="SAM" id="MobiDB-lite"/>
    </source>
</evidence>
<comment type="subcellular location">
    <subcellularLocation>
        <location evidence="1">Mitochondrion</location>
    </subcellularLocation>
</comment>
<name>G0VKY8_NAUCA</name>
<dbReference type="FunCoup" id="G0VKY8">
    <property type="interactions" value="277"/>
</dbReference>
<keyword evidence="5" id="KW-0687">Ribonucleoprotein</keyword>
<organism evidence="9 10">
    <name type="scientific">Naumovozyma castellii</name>
    <name type="common">Yeast</name>
    <name type="synonym">Saccharomyces castellii</name>
    <dbReference type="NCBI Taxonomy" id="27288"/>
    <lineage>
        <taxon>Eukaryota</taxon>
        <taxon>Fungi</taxon>
        <taxon>Dikarya</taxon>
        <taxon>Ascomycota</taxon>
        <taxon>Saccharomycotina</taxon>
        <taxon>Saccharomycetes</taxon>
        <taxon>Saccharomycetales</taxon>
        <taxon>Saccharomycetaceae</taxon>
        <taxon>Naumovozyma</taxon>
    </lineage>
</organism>
<proteinExistence type="inferred from homology"/>
<dbReference type="KEGG" id="ncs:NCAS_0J01970"/>
<keyword evidence="10" id="KW-1185">Reference proteome</keyword>
<dbReference type="GO" id="GO:0032543">
    <property type="term" value="P:mitochondrial translation"/>
    <property type="evidence" value="ECO:0007669"/>
    <property type="project" value="EnsemblFungi"/>
</dbReference>
<dbReference type="Proteomes" id="UP000001640">
    <property type="component" value="Chromosome 10"/>
</dbReference>
<dbReference type="PANTHER" id="PTHR21183">
    <property type="entry name" value="RIBOSOMAL PROTEIN L47, MITOCHONDRIAL-RELATED"/>
    <property type="match status" value="1"/>
</dbReference>
<evidence type="ECO:0000256" key="7">
    <source>
        <dbReference type="ARBA" id="ARBA00035399"/>
    </source>
</evidence>
<protein>
    <recommendedName>
        <fullName evidence="6">Large ribosomal subunit protein uL29m</fullName>
    </recommendedName>
    <alternativeName>
        <fullName evidence="7">54S ribosomal protein L4, mitochondrial</fullName>
    </alternativeName>
</protein>
<dbReference type="GO" id="GO:0003735">
    <property type="term" value="F:structural constituent of ribosome"/>
    <property type="evidence" value="ECO:0007669"/>
    <property type="project" value="EnsemblFungi"/>
</dbReference>
<dbReference type="GeneID" id="96905873"/>
<dbReference type="InParanoid" id="G0VKY8"/>
<dbReference type="EMBL" id="HE576761">
    <property type="protein sequence ID" value="CCC72176.1"/>
    <property type="molecule type" value="Genomic_DNA"/>
</dbReference>
<dbReference type="Gene3D" id="6.10.140.1190">
    <property type="match status" value="1"/>
</dbReference>
<comment type="similarity">
    <text evidence="2">Belongs to the universal ribosomal protein uL29 family.</text>
</comment>
<dbReference type="OrthoDB" id="270763at2759"/>
<reference key="2">
    <citation type="submission" date="2011-08" db="EMBL/GenBank/DDBJ databases">
        <title>Genome sequence of Naumovozyma castellii.</title>
        <authorList>
            <person name="Gordon J.L."/>
            <person name="Armisen D."/>
            <person name="Proux-Wera E."/>
            <person name="OhEigeartaigh S.S."/>
            <person name="Byrne K.P."/>
            <person name="Wolfe K.H."/>
        </authorList>
    </citation>
    <scope>NUCLEOTIDE SEQUENCE</scope>
    <source>
        <strain>Type strain:CBS 4309</strain>
    </source>
</reference>
<dbReference type="AlphaFoldDB" id="G0VKY8"/>
<dbReference type="RefSeq" id="XP_003678514.1">
    <property type="nucleotide sequence ID" value="XM_003678466.1"/>
</dbReference>
<reference evidence="9 10" key="1">
    <citation type="journal article" date="2011" name="Proc. Natl. Acad. Sci. U.S.A.">
        <title>Evolutionary erosion of yeast sex chromosomes by mating-type switching accidents.</title>
        <authorList>
            <person name="Gordon J.L."/>
            <person name="Armisen D."/>
            <person name="Proux-Wera E."/>
            <person name="Oheigeartaigh S.S."/>
            <person name="Byrne K.P."/>
            <person name="Wolfe K.H."/>
        </authorList>
    </citation>
    <scope>NUCLEOTIDE SEQUENCE [LARGE SCALE GENOMIC DNA]</scope>
    <source>
        <strain evidence="10">ATCC 76901 / BCRC 22586 / CBS 4309 / NBRC 1992 / NRRL Y-12630</strain>
    </source>
</reference>
<dbReference type="Pfam" id="PF06984">
    <property type="entry name" value="MRP-L47"/>
    <property type="match status" value="1"/>
</dbReference>
<evidence type="ECO:0000256" key="2">
    <source>
        <dbReference type="ARBA" id="ARBA00009254"/>
    </source>
</evidence>
<evidence type="ECO:0000256" key="6">
    <source>
        <dbReference type="ARBA" id="ARBA00035289"/>
    </source>
</evidence>
<gene>
    <name evidence="9" type="primary">NCAS0J01970</name>
    <name evidence="9" type="ordered locus">NCAS_0J01970</name>
</gene>
<dbReference type="GO" id="GO:1902775">
    <property type="term" value="P:mitochondrial large ribosomal subunit assembly"/>
    <property type="evidence" value="ECO:0007669"/>
    <property type="project" value="EnsemblFungi"/>
</dbReference>
<dbReference type="GO" id="GO:0005762">
    <property type="term" value="C:mitochondrial large ribosomal subunit"/>
    <property type="evidence" value="ECO:0007669"/>
    <property type="project" value="EnsemblFungi"/>
</dbReference>
<evidence type="ECO:0000313" key="9">
    <source>
        <dbReference type="EMBL" id="CCC72176.1"/>
    </source>
</evidence>
<dbReference type="OMA" id="IRTTMWR"/>
<evidence type="ECO:0000256" key="1">
    <source>
        <dbReference type="ARBA" id="ARBA00004173"/>
    </source>
</evidence>
<dbReference type="PANTHER" id="PTHR21183:SF18">
    <property type="entry name" value="LARGE RIBOSOMAL SUBUNIT PROTEIN UL29M"/>
    <property type="match status" value="1"/>
</dbReference>